<keyword evidence="3" id="KW-1185">Reference proteome</keyword>
<dbReference type="Proteomes" id="UP000730482">
    <property type="component" value="Unassembled WGS sequence"/>
</dbReference>
<accession>A0ABS5KWM4</accession>
<comment type="caution">
    <text evidence="2">The sequence shown here is derived from an EMBL/GenBank/DDBJ whole genome shotgun (WGS) entry which is preliminary data.</text>
</comment>
<sequence>MDHSDDSSKPLPPEDVIRVLESMSYFQKRALKKAGFKWDGLHRLAGAVYGAGLVEAVLACHTDLLGRPARAAEPEKAAAAQRHPGVSAVKASGLAMDVSASGRGRMKITPETEAMVDAYRQAQKQAKKEQRGRPPGERKLP</sequence>
<feature type="compositionally biased region" description="Basic and acidic residues" evidence="1">
    <location>
        <begin position="126"/>
        <end position="141"/>
    </location>
</feature>
<evidence type="ECO:0000313" key="2">
    <source>
        <dbReference type="EMBL" id="MBS2550448.1"/>
    </source>
</evidence>
<evidence type="ECO:0000313" key="3">
    <source>
        <dbReference type="Proteomes" id="UP000730482"/>
    </source>
</evidence>
<dbReference type="RefSeq" id="WP_212013225.1">
    <property type="nucleotide sequence ID" value="NZ_JAAFYZ010000103.1"/>
</dbReference>
<dbReference type="EMBL" id="JAAFYZ010000103">
    <property type="protein sequence ID" value="MBS2550448.1"/>
    <property type="molecule type" value="Genomic_DNA"/>
</dbReference>
<evidence type="ECO:0000256" key="1">
    <source>
        <dbReference type="SAM" id="MobiDB-lite"/>
    </source>
</evidence>
<reference evidence="2 3" key="1">
    <citation type="submission" date="2020-02" db="EMBL/GenBank/DDBJ databases">
        <title>Acidophilic actinobacteria isolated from forest soil.</title>
        <authorList>
            <person name="Golinska P."/>
        </authorList>
    </citation>
    <scope>NUCLEOTIDE SEQUENCE [LARGE SCALE GENOMIC DNA]</scope>
    <source>
        <strain evidence="2 3">NL8</strain>
    </source>
</reference>
<name>A0ABS5KWM4_9ACTN</name>
<proteinExistence type="predicted"/>
<organism evidence="2 3">
    <name type="scientific">Catenulispora pinistramenti</name>
    <dbReference type="NCBI Taxonomy" id="2705254"/>
    <lineage>
        <taxon>Bacteria</taxon>
        <taxon>Bacillati</taxon>
        <taxon>Actinomycetota</taxon>
        <taxon>Actinomycetes</taxon>
        <taxon>Catenulisporales</taxon>
        <taxon>Catenulisporaceae</taxon>
        <taxon>Catenulispora</taxon>
    </lineage>
</organism>
<gene>
    <name evidence="2" type="ORF">KGQ19_26615</name>
</gene>
<feature type="region of interest" description="Disordered" evidence="1">
    <location>
        <begin position="101"/>
        <end position="141"/>
    </location>
</feature>
<protein>
    <submittedName>
        <fullName evidence="2">Uncharacterized protein</fullName>
    </submittedName>
</protein>